<dbReference type="EMBL" id="BOPH01000037">
    <property type="protein sequence ID" value="GIJ68130.1"/>
    <property type="molecule type" value="Genomic_DNA"/>
</dbReference>
<gene>
    <name evidence="1" type="ORF">Voc01_030470</name>
</gene>
<keyword evidence="2" id="KW-1185">Reference proteome</keyword>
<protein>
    <submittedName>
        <fullName evidence="1">Uncharacterized protein</fullName>
    </submittedName>
</protein>
<evidence type="ECO:0000313" key="1">
    <source>
        <dbReference type="EMBL" id="GIJ68130.1"/>
    </source>
</evidence>
<proteinExistence type="predicted"/>
<sequence length="205" mass="21428">MYLEVGAKRTFAMAPDWPGWGRSGRTADDALAALADYAARYTDAVGAAVSTDLEIVETVAGNATTDFGAPAAFAGADSAPVSAAAAERTAALVSACWAALDRVAAGSPEDLRKGPRGGGRDRDRMLTHVIETEAAYGRKIGVKHKPPALGDRAALEAMRADILAVLGAPSDGAPPPKGWPVPYAARRIAWHALDHAWEMEDRRPG</sequence>
<evidence type="ECO:0000313" key="2">
    <source>
        <dbReference type="Proteomes" id="UP000635606"/>
    </source>
</evidence>
<dbReference type="Proteomes" id="UP000635606">
    <property type="component" value="Unassembled WGS sequence"/>
</dbReference>
<reference evidence="1" key="1">
    <citation type="submission" date="2021-01" db="EMBL/GenBank/DDBJ databases">
        <title>Whole genome shotgun sequence of Virgisporangium ochraceum NBRC 16418.</title>
        <authorList>
            <person name="Komaki H."/>
            <person name="Tamura T."/>
        </authorList>
    </citation>
    <scope>NUCLEOTIDE SEQUENCE</scope>
    <source>
        <strain evidence="1">NBRC 16418</strain>
    </source>
</reference>
<comment type="caution">
    <text evidence="1">The sequence shown here is derived from an EMBL/GenBank/DDBJ whole genome shotgun (WGS) entry which is preliminary data.</text>
</comment>
<name>A0A8J3ZTJ4_9ACTN</name>
<organism evidence="1 2">
    <name type="scientific">Virgisporangium ochraceum</name>
    <dbReference type="NCBI Taxonomy" id="65505"/>
    <lineage>
        <taxon>Bacteria</taxon>
        <taxon>Bacillati</taxon>
        <taxon>Actinomycetota</taxon>
        <taxon>Actinomycetes</taxon>
        <taxon>Micromonosporales</taxon>
        <taxon>Micromonosporaceae</taxon>
        <taxon>Virgisporangium</taxon>
    </lineage>
</organism>
<dbReference type="AlphaFoldDB" id="A0A8J3ZTJ4"/>
<accession>A0A8J3ZTJ4</accession>